<dbReference type="InterPro" id="IPR036884">
    <property type="entry name" value="2Fe-2S-bd_dom_sf"/>
</dbReference>
<dbReference type="InterPro" id="IPR036318">
    <property type="entry name" value="FAD-bd_PCMH-like_sf"/>
</dbReference>
<dbReference type="PROSITE" id="PS51387">
    <property type="entry name" value="FAD_PCMH"/>
    <property type="match status" value="1"/>
</dbReference>
<dbReference type="PIRSF" id="PIRSF036557">
    <property type="entry name" value="XdhA_RC"/>
    <property type="match status" value="1"/>
</dbReference>
<evidence type="ECO:0000259" key="7">
    <source>
        <dbReference type="PROSITE" id="PS51387"/>
    </source>
</evidence>
<dbReference type="InterPro" id="IPR014307">
    <property type="entry name" value="Xanthine_DH_ssu"/>
</dbReference>
<dbReference type="GO" id="GO:0051537">
    <property type="term" value="F:2 iron, 2 sulfur cluster binding"/>
    <property type="evidence" value="ECO:0007669"/>
    <property type="project" value="InterPro"/>
</dbReference>
<dbReference type="Gene3D" id="3.30.465.10">
    <property type="match status" value="1"/>
</dbReference>
<evidence type="ECO:0000256" key="5">
    <source>
        <dbReference type="ARBA" id="ARBA00023004"/>
    </source>
</evidence>
<evidence type="ECO:0000256" key="4">
    <source>
        <dbReference type="ARBA" id="ARBA00023002"/>
    </source>
</evidence>
<evidence type="ECO:0000313" key="8">
    <source>
        <dbReference type="EMBL" id="RIJ33194.1"/>
    </source>
</evidence>
<keyword evidence="4 8" id="KW-0560">Oxidoreductase</keyword>
<dbReference type="Pfam" id="PF00941">
    <property type="entry name" value="FAD_binding_5"/>
    <property type="match status" value="1"/>
</dbReference>
<keyword evidence="2" id="KW-0479">Metal-binding</keyword>
<dbReference type="InterPro" id="IPR005107">
    <property type="entry name" value="CO_DH_flav_C"/>
</dbReference>
<reference evidence="8 9" key="1">
    <citation type="submission" date="2018-08" db="EMBL/GenBank/DDBJ databases">
        <title>Henriciella mobilis sp. nov., isolated from seawater.</title>
        <authorList>
            <person name="Cheng H."/>
            <person name="Wu Y.-H."/>
            <person name="Xu X.-W."/>
            <person name="Guo L.-L."/>
        </authorList>
    </citation>
    <scope>NUCLEOTIDE SEQUENCE [LARGE SCALE GENOMIC DNA]</scope>
    <source>
        <strain evidence="8 9">JN25</strain>
    </source>
</reference>
<dbReference type="Pfam" id="PF01799">
    <property type="entry name" value="Fer2_2"/>
    <property type="match status" value="1"/>
</dbReference>
<dbReference type="SMART" id="SM01092">
    <property type="entry name" value="CO_deh_flav_C"/>
    <property type="match status" value="1"/>
</dbReference>
<keyword evidence="5" id="KW-0408">Iron</keyword>
<comment type="caution">
    <text evidence="8">The sequence shown here is derived from an EMBL/GenBank/DDBJ whole genome shotgun (WGS) entry which is preliminary data.</text>
</comment>
<dbReference type="Proteomes" id="UP000266385">
    <property type="component" value="Unassembled WGS sequence"/>
</dbReference>
<proteinExistence type="predicted"/>
<evidence type="ECO:0000256" key="3">
    <source>
        <dbReference type="ARBA" id="ARBA00022827"/>
    </source>
</evidence>
<protein>
    <submittedName>
        <fullName evidence="8">Xanthine dehydrogenase small subunit</fullName>
        <ecNumber evidence="8">1.17.1.4</ecNumber>
    </submittedName>
</protein>
<dbReference type="PROSITE" id="PS51085">
    <property type="entry name" value="2FE2S_FER_2"/>
    <property type="match status" value="1"/>
</dbReference>
<dbReference type="InterPro" id="IPR002888">
    <property type="entry name" value="2Fe-2S-bd"/>
</dbReference>
<dbReference type="PROSITE" id="PS00197">
    <property type="entry name" value="2FE2S_FER_1"/>
    <property type="match status" value="1"/>
</dbReference>
<dbReference type="EMBL" id="QWFX01000005">
    <property type="protein sequence ID" value="RIJ33194.1"/>
    <property type="molecule type" value="Genomic_DNA"/>
</dbReference>
<evidence type="ECO:0000259" key="6">
    <source>
        <dbReference type="PROSITE" id="PS51085"/>
    </source>
</evidence>
<feature type="domain" description="FAD-binding PCMH-type" evidence="7">
    <location>
        <begin position="185"/>
        <end position="365"/>
    </location>
</feature>
<dbReference type="InterPro" id="IPR016166">
    <property type="entry name" value="FAD-bd_PCMH"/>
</dbReference>
<dbReference type="InterPro" id="IPR036683">
    <property type="entry name" value="CO_DH_flav_C_dom_sf"/>
</dbReference>
<dbReference type="RefSeq" id="WP_119375270.1">
    <property type="nucleotide sequence ID" value="NZ_QWFX01000005.1"/>
</dbReference>
<dbReference type="Gene3D" id="3.10.20.30">
    <property type="match status" value="1"/>
</dbReference>
<dbReference type="Pfam" id="PF00111">
    <property type="entry name" value="Fer2"/>
    <property type="match status" value="1"/>
</dbReference>
<dbReference type="PANTHER" id="PTHR45444">
    <property type="entry name" value="XANTHINE DEHYDROGENASE"/>
    <property type="match status" value="1"/>
</dbReference>
<dbReference type="InterPro" id="IPR006058">
    <property type="entry name" value="2Fe2S_fd_BS"/>
</dbReference>
<dbReference type="InterPro" id="IPR012675">
    <property type="entry name" value="Beta-grasp_dom_sf"/>
</dbReference>
<dbReference type="GO" id="GO:0071949">
    <property type="term" value="F:FAD binding"/>
    <property type="evidence" value="ECO:0007669"/>
    <property type="project" value="InterPro"/>
</dbReference>
<dbReference type="InterPro" id="IPR016208">
    <property type="entry name" value="Ald_Oxase/xanthine_DH-like"/>
</dbReference>
<keyword evidence="1" id="KW-0285">Flavoprotein</keyword>
<dbReference type="Gene3D" id="3.30.390.50">
    <property type="entry name" value="CO dehydrogenase flavoprotein, C-terminal domain"/>
    <property type="match status" value="1"/>
</dbReference>
<dbReference type="InterPro" id="IPR016167">
    <property type="entry name" value="FAD-bd_PCMH_sub1"/>
</dbReference>
<dbReference type="NCBIfam" id="TIGR02963">
    <property type="entry name" value="xanthine_xdhA"/>
    <property type="match status" value="1"/>
</dbReference>
<dbReference type="Gene3D" id="3.30.43.10">
    <property type="entry name" value="Uridine Diphospho-n-acetylenolpyruvylglucosamine Reductase, domain 2"/>
    <property type="match status" value="1"/>
</dbReference>
<dbReference type="Pfam" id="PF03450">
    <property type="entry name" value="CO_deh_flav_C"/>
    <property type="match status" value="1"/>
</dbReference>
<dbReference type="SUPFAM" id="SSF56176">
    <property type="entry name" value="FAD-binding/transporter-associated domain-like"/>
    <property type="match status" value="1"/>
</dbReference>
<evidence type="ECO:0000313" key="9">
    <source>
        <dbReference type="Proteomes" id="UP000266385"/>
    </source>
</evidence>
<name>A0A399RSE0_9PROT</name>
<evidence type="ECO:0000256" key="1">
    <source>
        <dbReference type="ARBA" id="ARBA00022630"/>
    </source>
</evidence>
<dbReference type="SUPFAM" id="SSF55447">
    <property type="entry name" value="CO dehydrogenase flavoprotein C-terminal domain-like"/>
    <property type="match status" value="1"/>
</dbReference>
<organism evidence="8 9">
    <name type="scientific">Henriciella mobilis</name>
    <dbReference type="NCBI Taxonomy" id="2305467"/>
    <lineage>
        <taxon>Bacteria</taxon>
        <taxon>Pseudomonadati</taxon>
        <taxon>Pseudomonadota</taxon>
        <taxon>Alphaproteobacteria</taxon>
        <taxon>Hyphomonadales</taxon>
        <taxon>Hyphomonadaceae</taxon>
        <taxon>Henriciella</taxon>
    </lineage>
</organism>
<dbReference type="InterPro" id="IPR016169">
    <property type="entry name" value="FAD-bd_PCMH_sub2"/>
</dbReference>
<dbReference type="PANTHER" id="PTHR45444:SF3">
    <property type="entry name" value="XANTHINE DEHYDROGENASE"/>
    <property type="match status" value="1"/>
</dbReference>
<dbReference type="Gene3D" id="1.10.150.120">
    <property type="entry name" value="[2Fe-2S]-binding domain"/>
    <property type="match status" value="1"/>
</dbReference>
<dbReference type="EC" id="1.17.1.4" evidence="8"/>
<dbReference type="SUPFAM" id="SSF47741">
    <property type="entry name" value="CO dehydrogenase ISP C-domain like"/>
    <property type="match status" value="1"/>
</dbReference>
<dbReference type="GO" id="GO:0005506">
    <property type="term" value="F:iron ion binding"/>
    <property type="evidence" value="ECO:0007669"/>
    <property type="project" value="InterPro"/>
</dbReference>
<sequence length="487" mass="52213">MISFVMNGRIRTLERVDPAQTVLEWLREEERLTGTKEGCAEGDCGACTVALGELAGDTVRYRAINACIFFLPMLHGCELVTVESIGTSKAMHPVQKTLADCNGSQCGFCTPGFVMSLFARYQETDPALPHSVNSVLAGNLCRCTGYGPIIEAAQALTPETETKSRFGNSETVALLKSIQDAPVGKISFPDPVHKTDRAGFVPTSETELEELLAKHPDAVMVGGATDVGLWVTKGMQNLPAMIFLGNIPSLRTIEQTEAGLCIGAGVKYSDALTHLTALHHDLGNLLTRLGSVQVRNSGTIGGNIANGSPIGDTPPFLIALDAQLTLASTHGERTIPIESFFIEYGQQDLHPGEYVKSVTIPPIRDDLVFRTYKISKRFDQDISAVCGAFAIGLDGGKVKTARIAFGGMAGTPKRATACEAALAGQAWTEETINAACLALTEDYSPLTDMRASADYRLKVAQNLLRKAFIETTASNRTRILEAQDTNA</sequence>
<dbReference type="AlphaFoldDB" id="A0A399RSE0"/>
<evidence type="ECO:0000256" key="2">
    <source>
        <dbReference type="ARBA" id="ARBA00022723"/>
    </source>
</evidence>
<dbReference type="InterPro" id="IPR002346">
    <property type="entry name" value="Mopterin_DH_FAD-bd"/>
</dbReference>
<feature type="domain" description="2Fe-2S ferredoxin-type" evidence="6">
    <location>
        <begin position="1"/>
        <end position="85"/>
    </location>
</feature>
<keyword evidence="9" id="KW-1185">Reference proteome</keyword>
<accession>A0A399RSE0</accession>
<gene>
    <name evidence="8" type="primary">xdhA</name>
    <name evidence="8" type="ORF">D1223_03950</name>
</gene>
<dbReference type="InterPro" id="IPR036010">
    <property type="entry name" value="2Fe-2S_ferredoxin-like_sf"/>
</dbReference>
<dbReference type="SUPFAM" id="SSF54292">
    <property type="entry name" value="2Fe-2S ferredoxin-like"/>
    <property type="match status" value="1"/>
</dbReference>
<dbReference type="GO" id="GO:0004854">
    <property type="term" value="F:xanthine dehydrogenase activity"/>
    <property type="evidence" value="ECO:0007669"/>
    <property type="project" value="UniProtKB-EC"/>
</dbReference>
<dbReference type="OrthoDB" id="9792018at2"/>
<dbReference type="CDD" id="cd00207">
    <property type="entry name" value="fer2"/>
    <property type="match status" value="1"/>
</dbReference>
<keyword evidence="3" id="KW-0274">FAD</keyword>
<dbReference type="InterPro" id="IPR012175">
    <property type="entry name" value="Xanth_DH_ssu_bac"/>
</dbReference>
<dbReference type="InterPro" id="IPR001041">
    <property type="entry name" value="2Fe-2S_ferredoxin-type"/>
</dbReference>